<dbReference type="SUPFAM" id="SSF56349">
    <property type="entry name" value="DNA breaking-rejoining enzymes"/>
    <property type="match status" value="1"/>
</dbReference>
<feature type="non-terminal residue" evidence="2">
    <location>
        <position position="1"/>
    </location>
</feature>
<protein>
    <recommendedName>
        <fullName evidence="4">Reverse transcriptase domain-containing protein</fullName>
    </recommendedName>
</protein>
<dbReference type="Proteomes" id="UP001642484">
    <property type="component" value="Unassembled WGS sequence"/>
</dbReference>
<gene>
    <name evidence="2" type="ORF">CCMP2556_LOCUS17043</name>
</gene>
<dbReference type="InterPro" id="IPR011010">
    <property type="entry name" value="DNA_brk_join_enz"/>
</dbReference>
<evidence type="ECO:0000313" key="3">
    <source>
        <dbReference type="Proteomes" id="UP001642484"/>
    </source>
</evidence>
<keyword evidence="3" id="KW-1185">Reference proteome</keyword>
<evidence type="ECO:0008006" key="4">
    <source>
        <dbReference type="Google" id="ProtNLM"/>
    </source>
</evidence>
<keyword evidence="1" id="KW-0233">DNA recombination</keyword>
<dbReference type="InterPro" id="IPR013762">
    <property type="entry name" value="Integrase-like_cat_sf"/>
</dbReference>
<accession>A0ABP0KQ36</accession>
<dbReference type="Gene3D" id="1.10.443.10">
    <property type="entry name" value="Intergrase catalytic core"/>
    <property type="match status" value="1"/>
</dbReference>
<reference evidence="2 3" key="1">
    <citation type="submission" date="2024-02" db="EMBL/GenBank/DDBJ databases">
        <authorList>
            <person name="Chen Y."/>
            <person name="Shah S."/>
            <person name="Dougan E. K."/>
            <person name="Thang M."/>
            <person name="Chan C."/>
        </authorList>
    </citation>
    <scope>NUCLEOTIDE SEQUENCE [LARGE SCALE GENOMIC DNA]</scope>
</reference>
<name>A0ABP0KQ36_9DINO</name>
<evidence type="ECO:0000313" key="2">
    <source>
        <dbReference type="EMBL" id="CAK9028293.1"/>
    </source>
</evidence>
<comment type="caution">
    <text evidence="2">The sequence shown here is derived from an EMBL/GenBank/DDBJ whole genome shotgun (WGS) entry which is preliminary data.</text>
</comment>
<sequence length="572" mass="64490">GAELVARRLQVIREAHRISPSAPDYTAADDFMGWGWKKSSQGIDSALSAHVATELKNEASIAKEARKVEDNTQQVALTVAKFSIFQVLDDIGREFIEDPFSMIDFCNSPKDLITPFFVRKQNNKQRFILDCRGVNRRFQPPPPLAMAAGSAWARVGLRQEDTLYIAQSDIKEYFYSLALPDNLNKSLFCLPPVPHELLQAWGVDYDKRCEAAEGGWVWPGLRVIPMGWSWAMWLSQRVHANICLQETGLSFERVLVDGNPCPDLSGGEVALLPYADILNVLGIDQARVQAVKDKIVGGLRRVGFIVHEELEACSIAQSLGFLIDGSSGVVTPIPERLDRVVKTFAWLAKRMAEDHIEPQMTRPPLPWSLVALIVTHMIHKQYRQAAAAALLMFTAYLRPGEALSLHVQDLVPPLPQQKHFALQLHPAERREQSKVGLSDESLLLDAQQAPWLGRVLLNLERASPYLIDLTYEELGTAWRKTLERIGLAQRHAVLYQLRHSGPSHDRLLRLRSLLEVKQRGRWASDKTLNRYEAHGRISQEFFNLPQQIQNRAIAAERRLQVEGPRLFGLSSP</sequence>
<proteinExistence type="predicted"/>
<organism evidence="2 3">
    <name type="scientific">Durusdinium trenchii</name>
    <dbReference type="NCBI Taxonomy" id="1381693"/>
    <lineage>
        <taxon>Eukaryota</taxon>
        <taxon>Sar</taxon>
        <taxon>Alveolata</taxon>
        <taxon>Dinophyceae</taxon>
        <taxon>Suessiales</taxon>
        <taxon>Symbiodiniaceae</taxon>
        <taxon>Durusdinium</taxon>
    </lineage>
</organism>
<dbReference type="EMBL" id="CAXAMN010009335">
    <property type="protein sequence ID" value="CAK9028293.1"/>
    <property type="molecule type" value="Genomic_DNA"/>
</dbReference>
<evidence type="ECO:0000256" key="1">
    <source>
        <dbReference type="ARBA" id="ARBA00023172"/>
    </source>
</evidence>